<evidence type="ECO:0000313" key="1">
    <source>
        <dbReference type="EMBL" id="CAL14210.1"/>
    </source>
</evidence>
<dbReference type="PATRIC" id="fig|393305.7.peg.4462"/>
<protein>
    <submittedName>
        <fullName evidence="1">Uncharacterized protein</fullName>
    </submittedName>
</protein>
<sequence>MFICELNCTESGNEYSRQLSIYRDEIEQNLCFALSGQNELPTLIAGDFLTLLCEQALQPLNSGLGIGIFPGSRILTVYKKVSLAGYYQGSLNQLLSKLMTSIEEWDNRLITA</sequence>
<dbReference type="OrthoDB" id="5901637at2"/>
<evidence type="ECO:0000313" key="2">
    <source>
        <dbReference type="Proteomes" id="UP000000642"/>
    </source>
</evidence>
<dbReference type="Proteomes" id="UP000000642">
    <property type="component" value="Chromosome"/>
</dbReference>
<dbReference type="AlphaFoldDB" id="A1JTB1"/>
<dbReference type="EMBL" id="AM286415">
    <property type="protein sequence ID" value="CAL14210.1"/>
    <property type="molecule type" value="Genomic_DNA"/>
</dbReference>
<name>A1JTB1_YERE8</name>
<dbReference type="IntAct" id="A1JTB1">
    <property type="interactions" value="1"/>
</dbReference>
<reference evidence="1 2" key="1">
    <citation type="journal article" date="2006" name="PLoS Genet.">
        <title>The complete genome sequence and comparative genome analysis of the high pathogenicity Yersinia enterocolitica strain 8081.</title>
        <authorList>
            <person name="Thomson N.R."/>
            <person name="Howard S."/>
            <person name="Wren B.W."/>
            <person name="Holden M.T.G."/>
            <person name="Crossman L."/>
            <person name="Challis G.L."/>
            <person name="Churcher C."/>
            <person name="Mungall K."/>
            <person name="Brooks K."/>
            <person name="Chillingworth T."/>
            <person name="Feltwell T."/>
            <person name="Abdellah Z."/>
            <person name="Hauser H."/>
            <person name="Jagels K."/>
            <person name="Maddison M."/>
            <person name="Moule S."/>
            <person name="Sanders M."/>
            <person name="Whitehead S."/>
            <person name="Quail M.A."/>
            <person name="Dougan G."/>
            <person name="Parkhill J."/>
            <person name="Prentice M.B."/>
        </authorList>
    </citation>
    <scope>NUCLEOTIDE SEQUENCE [LARGE SCALE GENOMIC DNA]</scope>
    <source>
        <strain evidence="2">NCTC 13174 / 8081</strain>
    </source>
</reference>
<gene>
    <name evidence="1" type="ordered locus">YE4195</name>
</gene>
<dbReference type="HOGENOM" id="CLU_2144916_0_0_6"/>
<comment type="interaction">
    <interactant intactId="EBI-6406096">
        <id>A1JTB1</id>
    </interactant>
    <interactant intactId="EBI-6406105">
        <id>A1JTB0</id>
        <label>YE4194</label>
    </interactant>
    <organismsDiffer>false</organismsDiffer>
    <experiments>2</experiments>
</comment>
<dbReference type="KEGG" id="yen:YE4195"/>
<proteinExistence type="evidence at protein level"/>
<accession>A1JTB1</accession>
<dbReference type="eggNOG" id="ENOG502ZE4R">
    <property type="taxonomic scope" value="Bacteria"/>
</dbReference>
<organism evidence="1 2">
    <name type="scientific">Yersinia enterocolitica serotype O:8 / biotype 1B (strain NCTC 13174 / 8081)</name>
    <dbReference type="NCBI Taxonomy" id="393305"/>
    <lineage>
        <taxon>Bacteria</taxon>
        <taxon>Pseudomonadati</taxon>
        <taxon>Pseudomonadota</taxon>
        <taxon>Gammaproteobacteria</taxon>
        <taxon>Enterobacterales</taxon>
        <taxon>Yersiniaceae</taxon>
        <taxon>Yersinia</taxon>
    </lineage>
</organism>